<dbReference type="Gene3D" id="3.20.20.80">
    <property type="entry name" value="Glycosidases"/>
    <property type="match status" value="1"/>
</dbReference>
<dbReference type="EMBL" id="JACTNZ010000022">
    <property type="protein sequence ID" value="KAG5513027.1"/>
    <property type="molecule type" value="Genomic_DNA"/>
</dbReference>
<sequence>MQSAYNALMELNLDKNVTITTAHLLAVLEMSYPPSAGAFRRDLGGFITPILDFHVNQFELPYNKRVSVLRIQGQSKASPDQLHSAPAKCAGEDYGDGAGEEVRSRRRRGCEFGQ</sequence>
<evidence type="ECO:0000313" key="3">
    <source>
        <dbReference type="Proteomes" id="UP000823749"/>
    </source>
</evidence>
<dbReference type="AlphaFoldDB" id="A0AAV6HIV9"/>
<dbReference type="Proteomes" id="UP000823749">
    <property type="component" value="Unassembled WGS sequence"/>
</dbReference>
<dbReference type="SUPFAM" id="SSF51445">
    <property type="entry name" value="(Trans)glycosidases"/>
    <property type="match status" value="1"/>
</dbReference>
<proteinExistence type="predicted"/>
<reference evidence="2" key="1">
    <citation type="submission" date="2020-08" db="EMBL/GenBank/DDBJ databases">
        <title>Plant Genome Project.</title>
        <authorList>
            <person name="Zhang R.-G."/>
        </authorList>
    </citation>
    <scope>NUCLEOTIDE SEQUENCE</scope>
    <source>
        <strain evidence="2">WSP0</strain>
        <tissue evidence="2">Leaf</tissue>
    </source>
</reference>
<dbReference type="InterPro" id="IPR017853">
    <property type="entry name" value="GH"/>
</dbReference>
<evidence type="ECO:0000313" key="2">
    <source>
        <dbReference type="EMBL" id="KAG5513027.1"/>
    </source>
</evidence>
<keyword evidence="3" id="KW-1185">Reference proteome</keyword>
<gene>
    <name evidence="2" type="ORF">RHGRI_038558</name>
</gene>
<comment type="caution">
    <text evidence="2">The sequence shown here is derived from an EMBL/GenBank/DDBJ whole genome shotgun (WGS) entry which is preliminary data.</text>
</comment>
<feature type="region of interest" description="Disordered" evidence="1">
    <location>
        <begin position="75"/>
        <end position="114"/>
    </location>
</feature>
<evidence type="ECO:0000256" key="1">
    <source>
        <dbReference type="SAM" id="MobiDB-lite"/>
    </source>
</evidence>
<protein>
    <submittedName>
        <fullName evidence="2">Uncharacterized protein</fullName>
    </submittedName>
</protein>
<name>A0AAV6HIV9_9ERIC</name>
<accession>A0AAV6HIV9</accession>
<organism evidence="2 3">
    <name type="scientific">Rhododendron griersonianum</name>
    <dbReference type="NCBI Taxonomy" id="479676"/>
    <lineage>
        <taxon>Eukaryota</taxon>
        <taxon>Viridiplantae</taxon>
        <taxon>Streptophyta</taxon>
        <taxon>Embryophyta</taxon>
        <taxon>Tracheophyta</taxon>
        <taxon>Spermatophyta</taxon>
        <taxon>Magnoliopsida</taxon>
        <taxon>eudicotyledons</taxon>
        <taxon>Gunneridae</taxon>
        <taxon>Pentapetalae</taxon>
        <taxon>asterids</taxon>
        <taxon>Ericales</taxon>
        <taxon>Ericaceae</taxon>
        <taxon>Ericoideae</taxon>
        <taxon>Rhodoreae</taxon>
        <taxon>Rhododendron</taxon>
    </lineage>
</organism>